<evidence type="ECO:0000256" key="3">
    <source>
        <dbReference type="ARBA" id="ARBA00023054"/>
    </source>
</evidence>
<dbReference type="InterPro" id="IPR010809">
    <property type="entry name" value="FliD_C"/>
</dbReference>
<comment type="subunit">
    <text evidence="2 5">Homopentamer.</text>
</comment>
<keyword evidence="3" id="KW-0175">Coiled coil</keyword>
<comment type="similarity">
    <text evidence="1 5">Belongs to the FliD family.</text>
</comment>
<evidence type="ECO:0000256" key="2">
    <source>
        <dbReference type="ARBA" id="ARBA00011255"/>
    </source>
</evidence>
<reference evidence="10" key="1">
    <citation type="submission" date="2016-10" db="EMBL/GenBank/DDBJ databases">
        <authorList>
            <person name="Varghese N."/>
            <person name="Submissions S."/>
        </authorList>
    </citation>
    <scope>NUCLEOTIDE SEQUENCE [LARGE SCALE GENOMIC DNA]</scope>
    <source>
        <strain evidence="10">S6-262</strain>
    </source>
</reference>
<dbReference type="PANTHER" id="PTHR30288:SF0">
    <property type="entry name" value="FLAGELLAR HOOK-ASSOCIATED PROTEIN 2"/>
    <property type="match status" value="1"/>
</dbReference>
<dbReference type="Pfam" id="PF02465">
    <property type="entry name" value="FliD_N"/>
    <property type="match status" value="1"/>
</dbReference>
<dbReference type="Proteomes" id="UP000199206">
    <property type="component" value="Unassembled WGS sequence"/>
</dbReference>
<dbReference type="GO" id="GO:0005576">
    <property type="term" value="C:extracellular region"/>
    <property type="evidence" value="ECO:0007669"/>
    <property type="project" value="UniProtKB-SubCell"/>
</dbReference>
<name>A0A1H8CI94_9SPHN</name>
<accession>A0A1H8CI94</accession>
<evidence type="ECO:0000259" key="7">
    <source>
        <dbReference type="Pfam" id="PF02465"/>
    </source>
</evidence>
<dbReference type="GO" id="GO:0007155">
    <property type="term" value="P:cell adhesion"/>
    <property type="evidence" value="ECO:0007669"/>
    <property type="project" value="InterPro"/>
</dbReference>
<dbReference type="GO" id="GO:0071973">
    <property type="term" value="P:bacterial-type flagellum-dependent cell motility"/>
    <property type="evidence" value="ECO:0007669"/>
    <property type="project" value="TreeGrafter"/>
</dbReference>
<proteinExistence type="inferred from homology"/>
<dbReference type="GO" id="GO:0009421">
    <property type="term" value="C:bacterial-type flagellum filament cap"/>
    <property type="evidence" value="ECO:0007669"/>
    <property type="project" value="InterPro"/>
</dbReference>
<dbReference type="Pfam" id="PF07195">
    <property type="entry name" value="FliD_C"/>
    <property type="match status" value="1"/>
</dbReference>
<evidence type="ECO:0000256" key="4">
    <source>
        <dbReference type="ARBA" id="ARBA00023143"/>
    </source>
</evidence>
<comment type="function">
    <text evidence="5">Required for morphogenesis and for the elongation of the flagellar filament by facilitating polymerization of the flagellin monomers at the tip of growing filament. Forms a capping structure, which prevents flagellin subunits (transported through the central channel of the flagellum) from leaking out without polymerization at the distal end.</text>
</comment>
<organism evidence="9 10">
    <name type="scientific">Sphingomonas gellani</name>
    <dbReference type="NCBI Taxonomy" id="1166340"/>
    <lineage>
        <taxon>Bacteria</taxon>
        <taxon>Pseudomonadati</taxon>
        <taxon>Pseudomonadota</taxon>
        <taxon>Alphaproteobacteria</taxon>
        <taxon>Sphingomonadales</taxon>
        <taxon>Sphingomonadaceae</taxon>
        <taxon>Sphingomonas</taxon>
    </lineage>
</organism>
<evidence type="ECO:0000256" key="5">
    <source>
        <dbReference type="RuleBase" id="RU362066"/>
    </source>
</evidence>
<sequence length="508" mass="51363">MTTTTSATSSTSTANTTTTSKPASASTTAASSTSAATTQLLNSLNAGSGVDTASLVTSLVAAQFDAKTTQLTKQADTLTAQISGIATLKNALSTFSNALDTLTKNGTLVSQPVSGNNAVFTAAATGTGAASLSANLSVTQLASAQVAVSKKAFPNSTASVGTGQLTLTFGQAAYSADGKSVDGFTAGSAAPITIDITDGSLTKIAAAINAKKAGVTASVVTDADGSAYLSLKSATGKDQAFTLSSTSTTGDLSALNVGPGAGNSTITSGAQNAKMTLDGVAVERGSNTVSDLIDGVRLQLTGVSSGPVSLTSTVPADALKSAVTDFVDTYNQVLAMVDEQLDSTDGPLKNDQAVRSLKDSLQALTRRALSPSTTDGSPSTLAGIGVRTTKTGTLEVDDASLTRALKDYPERIQAMFASTTDGTGISAALKSVSLNAGSTLYGLGASNIRYLQQQKDLATQQDRLADQKTDATTRMTQQFSSMNSKVAAYKSTQTFLTNQIAAWNKSDN</sequence>
<keyword evidence="5" id="KW-0964">Secreted</keyword>
<evidence type="ECO:0000256" key="1">
    <source>
        <dbReference type="ARBA" id="ARBA00009764"/>
    </source>
</evidence>
<keyword evidence="10" id="KW-1185">Reference proteome</keyword>
<feature type="domain" description="Flagellar hook-associated protein 2 N-terminal" evidence="7">
    <location>
        <begin position="48"/>
        <end position="145"/>
    </location>
</feature>
<comment type="subcellular location">
    <subcellularLocation>
        <location evidence="5">Secreted</location>
    </subcellularLocation>
    <subcellularLocation>
        <location evidence="5">Bacterial flagellum</location>
    </subcellularLocation>
</comment>
<dbReference type="PANTHER" id="PTHR30288">
    <property type="entry name" value="FLAGELLAR CAP/ASSEMBLY PROTEIN FLID"/>
    <property type="match status" value="1"/>
</dbReference>
<evidence type="ECO:0000313" key="10">
    <source>
        <dbReference type="Proteomes" id="UP000199206"/>
    </source>
</evidence>
<protein>
    <recommendedName>
        <fullName evidence="5">Flagellar hook-associated protein 2</fullName>
        <shortName evidence="5">HAP2</shortName>
    </recommendedName>
    <alternativeName>
        <fullName evidence="5">Flagellar cap protein</fullName>
    </alternativeName>
</protein>
<dbReference type="GO" id="GO:0009424">
    <property type="term" value="C:bacterial-type flagellum hook"/>
    <property type="evidence" value="ECO:0007669"/>
    <property type="project" value="UniProtKB-UniRule"/>
</dbReference>
<feature type="region of interest" description="Disordered" evidence="6">
    <location>
        <begin position="1"/>
        <end position="26"/>
    </location>
</feature>
<evidence type="ECO:0000256" key="6">
    <source>
        <dbReference type="SAM" id="MobiDB-lite"/>
    </source>
</evidence>
<keyword evidence="9" id="KW-0969">Cilium</keyword>
<dbReference type="STRING" id="1166340.SAMN05192583_1621"/>
<evidence type="ECO:0000313" key="9">
    <source>
        <dbReference type="EMBL" id="SEM94765.1"/>
    </source>
</evidence>
<dbReference type="OrthoDB" id="7388356at2"/>
<keyword evidence="9" id="KW-0282">Flagellum</keyword>
<dbReference type="InterPro" id="IPR003481">
    <property type="entry name" value="FliD_N"/>
</dbReference>
<evidence type="ECO:0000259" key="8">
    <source>
        <dbReference type="Pfam" id="PF07195"/>
    </source>
</evidence>
<keyword evidence="9" id="KW-0966">Cell projection</keyword>
<dbReference type="EMBL" id="FOCF01000003">
    <property type="protein sequence ID" value="SEM94765.1"/>
    <property type="molecule type" value="Genomic_DNA"/>
</dbReference>
<feature type="domain" description="Flagellar hook-associated protein 2 C-terminal" evidence="8">
    <location>
        <begin position="270"/>
        <end position="490"/>
    </location>
</feature>
<keyword evidence="4 5" id="KW-0975">Bacterial flagellum</keyword>
<dbReference type="AlphaFoldDB" id="A0A1H8CI94"/>
<dbReference type="RefSeq" id="WP_093665188.1">
    <property type="nucleotide sequence ID" value="NZ_FOCF01000003.1"/>
</dbReference>
<dbReference type="InterPro" id="IPR040026">
    <property type="entry name" value="FliD"/>
</dbReference>
<gene>
    <name evidence="9" type="ORF">SAMN05192583_1621</name>
</gene>